<feature type="compositionally biased region" description="Polar residues" evidence="1">
    <location>
        <begin position="119"/>
        <end position="130"/>
    </location>
</feature>
<proteinExistence type="predicted"/>
<reference evidence="2" key="1">
    <citation type="submission" date="2023-06" db="EMBL/GenBank/DDBJ databases">
        <authorList>
            <consortium name="Lawrence Berkeley National Laboratory"/>
            <person name="Ahrendt S."/>
            <person name="Sahu N."/>
            <person name="Indic B."/>
            <person name="Wong-Bajracharya J."/>
            <person name="Merenyi Z."/>
            <person name="Ke H.-M."/>
            <person name="Monk M."/>
            <person name="Kocsube S."/>
            <person name="Drula E."/>
            <person name="Lipzen A."/>
            <person name="Balint B."/>
            <person name="Henrissat B."/>
            <person name="Andreopoulos B."/>
            <person name="Martin F.M."/>
            <person name="Harder C.B."/>
            <person name="Rigling D."/>
            <person name="Ford K.L."/>
            <person name="Foster G.D."/>
            <person name="Pangilinan J."/>
            <person name="Papanicolaou A."/>
            <person name="Barry K."/>
            <person name="LaButti K."/>
            <person name="Viragh M."/>
            <person name="Koriabine M."/>
            <person name="Yan M."/>
            <person name="Riley R."/>
            <person name="Champramary S."/>
            <person name="Plett K.L."/>
            <person name="Tsai I.J."/>
            <person name="Slot J."/>
            <person name="Sipos G."/>
            <person name="Plett J."/>
            <person name="Nagy L.G."/>
            <person name="Grigoriev I.V."/>
        </authorList>
    </citation>
    <scope>NUCLEOTIDE SEQUENCE</scope>
    <source>
        <strain evidence="2">ICMP 16352</strain>
    </source>
</reference>
<evidence type="ECO:0000256" key="1">
    <source>
        <dbReference type="SAM" id="MobiDB-lite"/>
    </source>
</evidence>
<dbReference type="Proteomes" id="UP001175227">
    <property type="component" value="Unassembled WGS sequence"/>
</dbReference>
<feature type="region of interest" description="Disordered" evidence="1">
    <location>
        <begin position="101"/>
        <end position="130"/>
    </location>
</feature>
<sequence length="406" mass="45065">MSAAPSTLAFLKFIPGSVPLASEDLPLERPINRTRLADTAPDREDTLKSHATTIEQLRQSLKLRSTAPHARWLYHFISCNGAGAIDDFEPVVRTLTWLDASSPNKDEDKTEVGVKPNSRPGTSTSENSGQVTIAWPTAEHPLVKDTDNDVLKAWAQKPNTSTSLLISPRSLGPTHILVVFPLQDPPTAGSQIPVPAPALEFAINDLLFMLNAPDLAPSSKLPSRLHQELPRVGIRVPDVETFRHLVIYLHTRNLGQLMRAIIPDWIRDLVYPSTALPAFAMAVSDSKEKRKCKIRGILNEVGLTCCIKGVAFDSQEKRTRPKNVADTVAQELAEASREINHSDLIKYTTALDALRANLGLIGYYEQSLWSELDLYYDILIRAISLEAKVGQREWFWQQKILGTTSN</sequence>
<name>A0AA39PJ10_9AGAR</name>
<gene>
    <name evidence="2" type="ORF">IW261DRAFT_837533</name>
</gene>
<dbReference type="EMBL" id="JAUEPR010000005">
    <property type="protein sequence ID" value="KAK0484444.1"/>
    <property type="molecule type" value="Genomic_DNA"/>
</dbReference>
<dbReference type="AlphaFoldDB" id="A0AA39PJ10"/>
<comment type="caution">
    <text evidence="2">The sequence shown here is derived from an EMBL/GenBank/DDBJ whole genome shotgun (WGS) entry which is preliminary data.</text>
</comment>
<organism evidence="2 3">
    <name type="scientific">Armillaria novae-zelandiae</name>
    <dbReference type="NCBI Taxonomy" id="153914"/>
    <lineage>
        <taxon>Eukaryota</taxon>
        <taxon>Fungi</taxon>
        <taxon>Dikarya</taxon>
        <taxon>Basidiomycota</taxon>
        <taxon>Agaricomycotina</taxon>
        <taxon>Agaricomycetes</taxon>
        <taxon>Agaricomycetidae</taxon>
        <taxon>Agaricales</taxon>
        <taxon>Marasmiineae</taxon>
        <taxon>Physalacriaceae</taxon>
        <taxon>Armillaria</taxon>
    </lineage>
</organism>
<keyword evidence="3" id="KW-1185">Reference proteome</keyword>
<accession>A0AA39PJ10</accession>
<protein>
    <submittedName>
        <fullName evidence="2">Uncharacterized protein</fullName>
    </submittedName>
</protein>
<evidence type="ECO:0000313" key="2">
    <source>
        <dbReference type="EMBL" id="KAK0484444.1"/>
    </source>
</evidence>
<evidence type="ECO:0000313" key="3">
    <source>
        <dbReference type="Proteomes" id="UP001175227"/>
    </source>
</evidence>